<dbReference type="GO" id="GO:0030833">
    <property type="term" value="P:regulation of actin filament polymerization"/>
    <property type="evidence" value="ECO:0007669"/>
    <property type="project" value="InterPro"/>
</dbReference>
<dbReference type="PANTHER" id="PTHR12644">
    <property type="entry name" value="ARP2/3 COMPLEX 16 KD SUBUNIT P16-ARC"/>
    <property type="match status" value="1"/>
</dbReference>
<protein>
    <recommendedName>
        <fullName evidence="6">Actin-related protein 2/3 complex subunit 5</fullName>
    </recommendedName>
</protein>
<accession>A0A913Z0X4</accession>
<evidence type="ECO:0000256" key="1">
    <source>
        <dbReference type="ARBA" id="ARBA00004245"/>
    </source>
</evidence>
<feature type="compositionally biased region" description="Acidic residues" evidence="7">
    <location>
        <begin position="16"/>
        <end position="29"/>
    </location>
</feature>
<feature type="region of interest" description="Disordered" evidence="7">
    <location>
        <begin position="1"/>
        <end position="39"/>
    </location>
</feature>
<organism evidence="8 9">
    <name type="scientific">Patiria miniata</name>
    <name type="common">Bat star</name>
    <name type="synonym">Asterina miniata</name>
    <dbReference type="NCBI Taxonomy" id="46514"/>
    <lineage>
        <taxon>Eukaryota</taxon>
        <taxon>Metazoa</taxon>
        <taxon>Echinodermata</taxon>
        <taxon>Eleutherozoa</taxon>
        <taxon>Asterozoa</taxon>
        <taxon>Asteroidea</taxon>
        <taxon>Valvatacea</taxon>
        <taxon>Valvatida</taxon>
        <taxon>Asterinidae</taxon>
        <taxon>Patiria</taxon>
    </lineage>
</organism>
<evidence type="ECO:0000256" key="4">
    <source>
        <dbReference type="ARBA" id="ARBA00023212"/>
    </source>
</evidence>
<keyword evidence="4 6" id="KW-0206">Cytoskeleton</keyword>
<evidence type="ECO:0000313" key="9">
    <source>
        <dbReference type="Proteomes" id="UP000887568"/>
    </source>
</evidence>
<dbReference type="GO" id="GO:0005885">
    <property type="term" value="C:Arp2/3 protein complex"/>
    <property type="evidence" value="ECO:0007669"/>
    <property type="project" value="InterPro"/>
</dbReference>
<dbReference type="GeneID" id="119719913"/>
<evidence type="ECO:0000256" key="5">
    <source>
        <dbReference type="ARBA" id="ARBA00060329"/>
    </source>
</evidence>
<sequence length="149" mass="16795">MSKNTGRTQFRKVDVDEYDENNYQDEQTDEEGKGPDEAEVQSFLNQKNYEEALKAVLRNPPLGSKNPAVKDKAFQLVMRVLTAFKTNDVEKAVNGLDPDTIDVLMKFIYKGFSYPTENSSAILLTWHEKAYAVGGLGSIVRVLTDRKTV</sequence>
<dbReference type="Gene3D" id="1.25.40.190">
    <property type="entry name" value="Actin-related protein 2/3 complex subunit 5"/>
    <property type="match status" value="1"/>
</dbReference>
<dbReference type="InterPro" id="IPR006789">
    <property type="entry name" value="ARPC5"/>
</dbReference>
<dbReference type="PIRSF" id="PIRSF039096">
    <property type="entry name" value="p16-ARC"/>
    <property type="match status" value="1"/>
</dbReference>
<dbReference type="InterPro" id="IPR036743">
    <property type="entry name" value="ARPC5_sf"/>
</dbReference>
<comment type="similarity">
    <text evidence="2 6">Belongs to the ARPC5 family.</text>
</comment>
<comment type="subcellular location">
    <subcellularLocation>
        <location evidence="1">Cytoplasm</location>
        <location evidence="1">Cytoskeleton</location>
    </subcellularLocation>
</comment>
<dbReference type="AlphaFoldDB" id="A0A913Z0X4"/>
<evidence type="ECO:0000313" key="8">
    <source>
        <dbReference type="EnsemblMetazoa" id="XP_038045312.1"/>
    </source>
</evidence>
<dbReference type="FunFam" id="1.25.40.190:FF:000003">
    <property type="entry name" value="Actin-related protein 2/3 complex subunit 5"/>
    <property type="match status" value="1"/>
</dbReference>
<dbReference type="OMA" id="GMGCIMR"/>
<evidence type="ECO:0000256" key="3">
    <source>
        <dbReference type="ARBA" id="ARBA00022490"/>
    </source>
</evidence>
<dbReference type="OrthoDB" id="429520at2759"/>
<name>A0A913Z0X4_PATMI</name>
<evidence type="ECO:0000256" key="7">
    <source>
        <dbReference type="SAM" id="MobiDB-lite"/>
    </source>
</evidence>
<dbReference type="GO" id="GO:0034314">
    <property type="term" value="P:Arp2/3 complex-mediated actin nucleation"/>
    <property type="evidence" value="ECO:0007669"/>
    <property type="project" value="InterPro"/>
</dbReference>
<comment type="function">
    <text evidence="6">Functions as component of the Arp2/3 complex which is involved in regulation of actin polymerization and together with an activating nucleation-promoting factor (NPF) mediates the formation of branched actin networks. Arp2/3 complex plays a critical role in the control of cell morphogenesis via the modulation of cell polarity development.</text>
</comment>
<reference evidence="8" key="1">
    <citation type="submission" date="2022-11" db="UniProtKB">
        <authorList>
            <consortium name="EnsemblMetazoa"/>
        </authorList>
    </citation>
    <scope>IDENTIFICATION</scope>
</reference>
<dbReference type="RefSeq" id="XP_038045312.1">
    <property type="nucleotide sequence ID" value="XM_038189384.1"/>
</dbReference>
<dbReference type="Proteomes" id="UP000887568">
    <property type="component" value="Unplaced"/>
</dbReference>
<evidence type="ECO:0000256" key="6">
    <source>
        <dbReference type="RuleBase" id="RU004301"/>
    </source>
</evidence>
<dbReference type="Pfam" id="PF04699">
    <property type="entry name" value="P16-Arc"/>
    <property type="match status" value="1"/>
</dbReference>
<keyword evidence="3" id="KW-0963">Cytoplasm</keyword>
<dbReference type="SUPFAM" id="SSF69103">
    <property type="entry name" value="Arp2/3 complex 16 kDa subunit ARPC5"/>
    <property type="match status" value="1"/>
</dbReference>
<dbReference type="EnsemblMetazoa" id="XM_038189384.1">
    <property type="protein sequence ID" value="XP_038045312.1"/>
    <property type="gene ID" value="LOC119719913"/>
</dbReference>
<comment type="function">
    <text evidence="5">Functions as a component of the Arp2/3 complex which is involved in regulation of actin polymerization and together with an activating nucleation-promoting factor (NPF) mediates the formation of branched actin networks.</text>
</comment>
<proteinExistence type="inferred from homology"/>
<evidence type="ECO:0000256" key="2">
    <source>
        <dbReference type="ARBA" id="ARBA00006084"/>
    </source>
</evidence>
<keyword evidence="9" id="KW-1185">Reference proteome</keyword>